<dbReference type="VEuPathDB" id="AmoebaDB:DICPUDRAFT_75366"/>
<dbReference type="Proteomes" id="UP000001064">
    <property type="component" value="Unassembled WGS sequence"/>
</dbReference>
<organism evidence="2 3">
    <name type="scientific">Dictyostelium purpureum</name>
    <name type="common">Slime mold</name>
    <dbReference type="NCBI Taxonomy" id="5786"/>
    <lineage>
        <taxon>Eukaryota</taxon>
        <taxon>Amoebozoa</taxon>
        <taxon>Evosea</taxon>
        <taxon>Eumycetozoa</taxon>
        <taxon>Dictyostelia</taxon>
        <taxon>Dictyosteliales</taxon>
        <taxon>Dictyosteliaceae</taxon>
        <taxon>Dictyostelium</taxon>
    </lineage>
</organism>
<dbReference type="KEGG" id="dpp:DICPUDRAFT_75366"/>
<protein>
    <submittedName>
        <fullName evidence="2">Uncharacterized protein</fullName>
    </submittedName>
</protein>
<accession>F0ZAH5</accession>
<evidence type="ECO:0000256" key="1">
    <source>
        <dbReference type="SAM" id="Phobius"/>
    </source>
</evidence>
<sequence length="338" mass="39352">MENNFSNDFKILLNKTILSPGKIAGTIIVTFIITAITEFTFFFLSYTKFDIVACKLPGDNTSEFSFNNCFKNEEKDLSLSNCLNDKYFTNSNYSLSFNIPATGFDGDRYSKLILAFSILCYFSIMGIFEIVHYFHLVKKKRIIEILGSSKILVDGENKYEKRFGIFFIVMVWVYVILKLVWIFYRSKIYSTIDCYGEIYDFKVQQGLYFVTALYVIFQTILTISILPALYIVASQNYLCDVNLKVLLNNLSYGSINELNLITTLDVKIYRKLIQEQLAFKYSNDNIFKKIIRLNTFSFEMTKTDEICEILKNHKENHSEDFKKIIFDSLPKNSINTLN</sequence>
<proteinExistence type="predicted"/>
<keyword evidence="1" id="KW-1133">Transmembrane helix</keyword>
<dbReference type="AlphaFoldDB" id="F0ZAH5"/>
<dbReference type="RefSeq" id="XP_003284423.1">
    <property type="nucleotide sequence ID" value="XM_003284375.1"/>
</dbReference>
<keyword evidence="1" id="KW-0812">Transmembrane</keyword>
<feature type="transmembrane region" description="Helical" evidence="1">
    <location>
        <begin position="112"/>
        <end position="134"/>
    </location>
</feature>
<gene>
    <name evidence="2" type="ORF">DICPUDRAFT_75366</name>
</gene>
<dbReference type="EMBL" id="GL870964">
    <property type="protein sequence ID" value="EGC39073.1"/>
    <property type="molecule type" value="Genomic_DNA"/>
</dbReference>
<evidence type="ECO:0000313" key="2">
    <source>
        <dbReference type="EMBL" id="EGC39073.1"/>
    </source>
</evidence>
<dbReference type="GeneID" id="10506073"/>
<reference evidence="3" key="1">
    <citation type="journal article" date="2011" name="Genome Biol.">
        <title>Comparative genomics of the social amoebae Dictyostelium discoideum and Dictyostelium purpureum.</title>
        <authorList>
            <consortium name="US DOE Joint Genome Institute (JGI-PGF)"/>
            <person name="Sucgang R."/>
            <person name="Kuo A."/>
            <person name="Tian X."/>
            <person name="Salerno W."/>
            <person name="Parikh A."/>
            <person name="Feasley C.L."/>
            <person name="Dalin E."/>
            <person name="Tu H."/>
            <person name="Huang E."/>
            <person name="Barry K."/>
            <person name="Lindquist E."/>
            <person name="Shapiro H."/>
            <person name="Bruce D."/>
            <person name="Schmutz J."/>
            <person name="Salamov A."/>
            <person name="Fey P."/>
            <person name="Gaudet P."/>
            <person name="Anjard C."/>
            <person name="Babu M.M."/>
            <person name="Basu S."/>
            <person name="Bushmanova Y."/>
            <person name="van der Wel H."/>
            <person name="Katoh-Kurasawa M."/>
            <person name="Dinh C."/>
            <person name="Coutinho P.M."/>
            <person name="Saito T."/>
            <person name="Elias M."/>
            <person name="Schaap P."/>
            <person name="Kay R.R."/>
            <person name="Henrissat B."/>
            <person name="Eichinger L."/>
            <person name="Rivero F."/>
            <person name="Putnam N.H."/>
            <person name="West C.M."/>
            <person name="Loomis W.F."/>
            <person name="Chisholm R.L."/>
            <person name="Shaulsky G."/>
            <person name="Strassmann J.E."/>
            <person name="Queller D.C."/>
            <person name="Kuspa A."/>
            <person name="Grigoriev I.V."/>
        </authorList>
    </citation>
    <scope>NUCLEOTIDE SEQUENCE [LARGE SCALE GENOMIC DNA]</scope>
    <source>
        <strain evidence="3">QSDP1</strain>
    </source>
</reference>
<dbReference type="InParanoid" id="F0ZAH5"/>
<keyword evidence="1" id="KW-0472">Membrane</keyword>
<feature type="transmembrane region" description="Helical" evidence="1">
    <location>
        <begin position="23"/>
        <end position="46"/>
    </location>
</feature>
<evidence type="ECO:0000313" key="3">
    <source>
        <dbReference type="Proteomes" id="UP000001064"/>
    </source>
</evidence>
<name>F0ZAH5_DICPU</name>
<feature type="transmembrane region" description="Helical" evidence="1">
    <location>
        <begin position="205"/>
        <end position="233"/>
    </location>
</feature>
<feature type="transmembrane region" description="Helical" evidence="1">
    <location>
        <begin position="163"/>
        <end position="184"/>
    </location>
</feature>
<keyword evidence="3" id="KW-1185">Reference proteome</keyword>
<dbReference type="eggNOG" id="ENOG502RE83">
    <property type="taxonomic scope" value="Eukaryota"/>
</dbReference>